<dbReference type="Pfam" id="PF00436">
    <property type="entry name" value="SSB"/>
    <property type="match status" value="1"/>
</dbReference>
<evidence type="ECO:0000256" key="1">
    <source>
        <dbReference type="ARBA" id="ARBA00023125"/>
    </source>
</evidence>
<evidence type="ECO:0000313" key="6">
    <source>
        <dbReference type="Proteomes" id="UP001321498"/>
    </source>
</evidence>
<dbReference type="CDD" id="cd04496">
    <property type="entry name" value="SSB_OBF"/>
    <property type="match status" value="1"/>
</dbReference>
<evidence type="ECO:0000256" key="4">
    <source>
        <dbReference type="SAM" id="MobiDB-lite"/>
    </source>
</evidence>
<dbReference type="InterPro" id="IPR011344">
    <property type="entry name" value="ssDNA-bd"/>
</dbReference>
<keyword evidence="1 2" id="KW-0238">DNA-binding</keyword>
<dbReference type="GO" id="GO:0003677">
    <property type="term" value="F:DNA binding"/>
    <property type="evidence" value="ECO:0007669"/>
    <property type="project" value="UniProtKB-KW"/>
</dbReference>
<dbReference type="NCBIfam" id="TIGR00621">
    <property type="entry name" value="ssb"/>
    <property type="match status" value="1"/>
</dbReference>
<dbReference type="PROSITE" id="PS50935">
    <property type="entry name" value="SSB"/>
    <property type="match status" value="1"/>
</dbReference>
<organism evidence="5 6">
    <name type="scientific">Naasia aerilata</name>
    <dbReference type="NCBI Taxonomy" id="1162966"/>
    <lineage>
        <taxon>Bacteria</taxon>
        <taxon>Bacillati</taxon>
        <taxon>Actinomycetota</taxon>
        <taxon>Actinomycetes</taxon>
        <taxon>Micrococcales</taxon>
        <taxon>Microbacteriaceae</taxon>
        <taxon>Naasia</taxon>
    </lineage>
</organism>
<dbReference type="InterPro" id="IPR000424">
    <property type="entry name" value="Primosome_PriB/ssb"/>
</dbReference>
<dbReference type="PANTHER" id="PTHR10302:SF27">
    <property type="entry name" value="SINGLE-STRANDED DNA-BINDING PROTEIN"/>
    <property type="match status" value="1"/>
</dbReference>
<feature type="compositionally biased region" description="Low complexity" evidence="4">
    <location>
        <begin position="140"/>
        <end position="149"/>
    </location>
</feature>
<dbReference type="RefSeq" id="WP_286276537.1">
    <property type="nucleotide sequence ID" value="NZ_AP027731.1"/>
</dbReference>
<name>A0ABM8GDW4_9MICO</name>
<dbReference type="Gene3D" id="2.40.50.140">
    <property type="entry name" value="Nucleic acid-binding proteins"/>
    <property type="match status" value="1"/>
</dbReference>
<keyword evidence="6" id="KW-1185">Reference proteome</keyword>
<reference evidence="6" key="1">
    <citation type="journal article" date="2019" name="Int. J. Syst. Evol. Microbiol.">
        <title>The Global Catalogue of Microorganisms (GCM) 10K type strain sequencing project: providing services to taxonomists for standard genome sequencing and annotation.</title>
        <authorList>
            <consortium name="The Broad Institute Genomics Platform"/>
            <consortium name="The Broad Institute Genome Sequencing Center for Infectious Disease"/>
            <person name="Wu L."/>
            <person name="Ma J."/>
        </authorList>
    </citation>
    <scope>NUCLEOTIDE SEQUENCE [LARGE SCALE GENOMIC DNA]</scope>
    <source>
        <strain evidence="6">NBRC 108725</strain>
    </source>
</reference>
<evidence type="ECO:0000313" key="5">
    <source>
        <dbReference type="EMBL" id="BDZ46482.1"/>
    </source>
</evidence>
<accession>A0ABM8GDW4</accession>
<dbReference type="SUPFAM" id="SSF50249">
    <property type="entry name" value="Nucleic acid-binding proteins"/>
    <property type="match status" value="1"/>
</dbReference>
<dbReference type="EMBL" id="AP027731">
    <property type="protein sequence ID" value="BDZ46482.1"/>
    <property type="molecule type" value="Genomic_DNA"/>
</dbReference>
<proteinExistence type="predicted"/>
<gene>
    <name evidence="5" type="ORF">GCM10025866_23910</name>
</gene>
<dbReference type="PANTHER" id="PTHR10302">
    <property type="entry name" value="SINGLE-STRANDED DNA-BINDING PROTEIN"/>
    <property type="match status" value="1"/>
</dbReference>
<dbReference type="InterPro" id="IPR012340">
    <property type="entry name" value="NA-bd_OB-fold"/>
</dbReference>
<evidence type="ECO:0000256" key="2">
    <source>
        <dbReference type="PROSITE-ProRule" id="PRU00252"/>
    </source>
</evidence>
<feature type="region of interest" description="Disordered" evidence="4">
    <location>
        <begin position="120"/>
        <end position="162"/>
    </location>
</feature>
<dbReference type="Proteomes" id="UP001321498">
    <property type="component" value="Chromosome"/>
</dbReference>
<protein>
    <recommendedName>
        <fullName evidence="3">Single-stranded DNA-binding protein</fullName>
    </recommendedName>
</protein>
<sequence>MSDITATAVGVVAKDPNHVHTSEGFDVASFRMAVTPRRYDAKASTWIDGDTSWVTVKAFRKLGAHVAASLHKGDRVLVHGKLAVRDWDDGKGRTGTSVEITAEAIGPDLLWGTAAYTSDRRLESSATEPRPAPAEDGAEPADAPGDWGAMAAASAPGEDLPF</sequence>
<evidence type="ECO:0000256" key="3">
    <source>
        <dbReference type="RuleBase" id="RU000524"/>
    </source>
</evidence>